<evidence type="ECO:0000313" key="1">
    <source>
        <dbReference type="EMBL" id="MCP2728571.1"/>
    </source>
</evidence>
<gene>
    <name evidence="1" type="ORF">NJ959_08795</name>
</gene>
<proteinExistence type="predicted"/>
<reference evidence="1" key="1">
    <citation type="submission" date="2022-06" db="EMBL/GenBank/DDBJ databases">
        <title>New cyanobacteria of genus Symplocastrum in benthos of Lake Baikal.</title>
        <authorList>
            <person name="Sorokovikova E."/>
            <person name="Tikhonova I."/>
            <person name="Krasnopeev A."/>
            <person name="Evseev P."/>
            <person name="Gladkikh A."/>
            <person name="Belykh O."/>
        </authorList>
    </citation>
    <scope>NUCLEOTIDE SEQUENCE</scope>
    <source>
        <strain evidence="1">BBK-W-15</strain>
    </source>
</reference>
<dbReference type="EMBL" id="JAMZMM010000062">
    <property type="protein sequence ID" value="MCP2728571.1"/>
    <property type="molecule type" value="Genomic_DNA"/>
</dbReference>
<comment type="caution">
    <text evidence="1">The sequence shown here is derived from an EMBL/GenBank/DDBJ whole genome shotgun (WGS) entry which is preliminary data.</text>
</comment>
<dbReference type="Proteomes" id="UP001204953">
    <property type="component" value="Unassembled WGS sequence"/>
</dbReference>
<dbReference type="AlphaFoldDB" id="A0AAE3GRF6"/>
<organism evidence="1 2">
    <name type="scientific">Limnofasciculus baicalensis BBK-W-15</name>
    <dbReference type="NCBI Taxonomy" id="2699891"/>
    <lineage>
        <taxon>Bacteria</taxon>
        <taxon>Bacillati</taxon>
        <taxon>Cyanobacteriota</taxon>
        <taxon>Cyanophyceae</taxon>
        <taxon>Coleofasciculales</taxon>
        <taxon>Coleofasciculaceae</taxon>
        <taxon>Limnofasciculus</taxon>
        <taxon>Limnofasciculus baicalensis</taxon>
    </lineage>
</organism>
<sequence>MASEQQIKRYLAYWFQLGKKMIVCNGQTALLPKQIITGDRYSQEFEELWEYIISPDSKDCYLEGTLQTIAELLTPKWDIDPCARCEMPVPMFNVGLPPESCTCHDVPNWPNTELPPPREPVSTLNRLNSIRDRLNLVENESDIVSG</sequence>
<protein>
    <submittedName>
        <fullName evidence="1">Uncharacterized protein</fullName>
    </submittedName>
</protein>
<keyword evidence="2" id="KW-1185">Reference proteome</keyword>
<evidence type="ECO:0000313" key="2">
    <source>
        <dbReference type="Proteomes" id="UP001204953"/>
    </source>
</evidence>
<dbReference type="RefSeq" id="WP_254011365.1">
    <property type="nucleotide sequence ID" value="NZ_JAMZMM010000062.1"/>
</dbReference>
<name>A0AAE3GRF6_9CYAN</name>
<accession>A0AAE3GRF6</accession>